<evidence type="ECO:0008006" key="3">
    <source>
        <dbReference type="Google" id="ProtNLM"/>
    </source>
</evidence>
<accession>A0A2G8SGI6</accession>
<protein>
    <recommendedName>
        <fullName evidence="3">F-box domain-containing protein</fullName>
    </recommendedName>
</protein>
<dbReference type="EMBL" id="AYKW01000009">
    <property type="protein sequence ID" value="PIL32884.1"/>
    <property type="molecule type" value="Genomic_DNA"/>
</dbReference>
<dbReference type="OrthoDB" id="2756545at2759"/>
<proteinExistence type="predicted"/>
<keyword evidence="2" id="KW-1185">Reference proteome</keyword>
<name>A0A2G8SGI6_9APHY</name>
<evidence type="ECO:0000313" key="1">
    <source>
        <dbReference type="EMBL" id="PIL32884.1"/>
    </source>
</evidence>
<sequence length="303" mass="33518">MYSIDPYRNPLPTSATMSDFSSVVNLMSSQLNEGWRLPFDVMSGIMAVSLRPTISALMKTCRTLYKEGLKHLLRDGVRLAWTPDIINFATFMLNEDPPRFPYLRKLSLLVPSLSYPDVGVHLVQLLSHPSLTLETLVLRPAQPFLGGIAHPAVRETVKSLTTVEHLVAVGVEETTAGSIRRLPWALESIAIGVEPGIRGILPIVAPFSGTLRTLLIKEESFDVYPGSWYSPQTVGDHFLSKFFGADPQPRRFPHVRTFGIVYRECVTDLLASAAFADAFPAITHLQLIPRTPNDRPGSRVAAD</sequence>
<organism evidence="1 2">
    <name type="scientific">Ganoderma sinense ZZ0214-1</name>
    <dbReference type="NCBI Taxonomy" id="1077348"/>
    <lineage>
        <taxon>Eukaryota</taxon>
        <taxon>Fungi</taxon>
        <taxon>Dikarya</taxon>
        <taxon>Basidiomycota</taxon>
        <taxon>Agaricomycotina</taxon>
        <taxon>Agaricomycetes</taxon>
        <taxon>Polyporales</taxon>
        <taxon>Polyporaceae</taxon>
        <taxon>Ganoderma</taxon>
    </lineage>
</organism>
<reference evidence="1 2" key="1">
    <citation type="journal article" date="2015" name="Sci. Rep.">
        <title>Chromosome-level genome map provides insights into diverse defense mechanisms in the medicinal fungus Ganoderma sinense.</title>
        <authorList>
            <person name="Zhu Y."/>
            <person name="Xu J."/>
            <person name="Sun C."/>
            <person name="Zhou S."/>
            <person name="Xu H."/>
            <person name="Nelson D.R."/>
            <person name="Qian J."/>
            <person name="Song J."/>
            <person name="Luo H."/>
            <person name="Xiang L."/>
            <person name="Li Y."/>
            <person name="Xu Z."/>
            <person name="Ji A."/>
            <person name="Wang L."/>
            <person name="Lu S."/>
            <person name="Hayward A."/>
            <person name="Sun W."/>
            <person name="Li X."/>
            <person name="Schwartz D.C."/>
            <person name="Wang Y."/>
            <person name="Chen S."/>
        </authorList>
    </citation>
    <scope>NUCLEOTIDE SEQUENCE [LARGE SCALE GENOMIC DNA]</scope>
    <source>
        <strain evidence="1 2">ZZ0214-1</strain>
    </source>
</reference>
<comment type="caution">
    <text evidence="1">The sequence shown here is derived from an EMBL/GenBank/DDBJ whole genome shotgun (WGS) entry which is preliminary data.</text>
</comment>
<evidence type="ECO:0000313" key="2">
    <source>
        <dbReference type="Proteomes" id="UP000230002"/>
    </source>
</evidence>
<dbReference type="AlphaFoldDB" id="A0A2G8SGI6"/>
<dbReference type="Proteomes" id="UP000230002">
    <property type="component" value="Unassembled WGS sequence"/>
</dbReference>
<gene>
    <name evidence="1" type="ORF">GSI_05002</name>
</gene>